<dbReference type="RefSeq" id="WP_083348720.1">
    <property type="nucleotide sequence ID" value="NZ_CP044409.1"/>
</dbReference>
<organism evidence="2 3">
    <name type="scientific">Pseudomonas umsongensis</name>
    <dbReference type="NCBI Taxonomy" id="198618"/>
    <lineage>
        <taxon>Bacteria</taxon>
        <taxon>Pseudomonadati</taxon>
        <taxon>Pseudomonadota</taxon>
        <taxon>Gammaproteobacteria</taxon>
        <taxon>Pseudomonadales</taxon>
        <taxon>Pseudomonadaceae</taxon>
        <taxon>Pseudomonas</taxon>
    </lineage>
</organism>
<evidence type="ECO:0000256" key="1">
    <source>
        <dbReference type="SAM" id="Phobius"/>
    </source>
</evidence>
<proteinExistence type="predicted"/>
<evidence type="ECO:0008006" key="4">
    <source>
        <dbReference type="Google" id="ProtNLM"/>
    </source>
</evidence>
<comment type="caution">
    <text evidence="2">The sequence shown here is derived from an EMBL/GenBank/DDBJ whole genome shotgun (WGS) entry which is preliminary data.</text>
</comment>
<evidence type="ECO:0000313" key="3">
    <source>
        <dbReference type="Proteomes" id="UP000215455"/>
    </source>
</evidence>
<reference evidence="2 3" key="1">
    <citation type="submission" date="2017-06" db="EMBL/GenBank/DDBJ databases">
        <authorList>
            <person name="Furmanczyk E.M."/>
        </authorList>
    </citation>
    <scope>NUCLEOTIDE SEQUENCE [LARGE SCALE GENOMIC DNA]</scope>
    <source>
        <strain evidence="2 3">DSM 16611</strain>
    </source>
</reference>
<keyword evidence="1" id="KW-0812">Transmembrane</keyword>
<feature type="transmembrane region" description="Helical" evidence="1">
    <location>
        <begin position="7"/>
        <end position="27"/>
    </location>
</feature>
<evidence type="ECO:0000313" key="2">
    <source>
        <dbReference type="EMBL" id="OXR27854.1"/>
    </source>
</evidence>
<gene>
    <name evidence="2" type="ORF">PSUM_30290</name>
</gene>
<keyword evidence="1" id="KW-0472">Membrane</keyword>
<keyword evidence="3" id="KW-1185">Reference proteome</keyword>
<accession>A0ABX4DMG6</accession>
<feature type="transmembrane region" description="Helical" evidence="1">
    <location>
        <begin position="97"/>
        <end position="121"/>
    </location>
</feature>
<dbReference type="Proteomes" id="UP000215455">
    <property type="component" value="Unassembled WGS sequence"/>
</dbReference>
<keyword evidence="1" id="KW-1133">Transmembrane helix</keyword>
<name>A0ABX4DMG6_9PSED</name>
<protein>
    <recommendedName>
        <fullName evidence="4">Transmembrane protein</fullName>
    </recommendedName>
</protein>
<dbReference type="EMBL" id="NIWU01000011">
    <property type="protein sequence ID" value="OXR27854.1"/>
    <property type="molecule type" value="Genomic_DNA"/>
</dbReference>
<sequence>MNGWQRIWVLACVAIGIAVFVMTMDAWPTTARDDEFHKFKVRSNELQLQIMQTATEYPDSSPGVINENNTLDKAILAIAQEEEDYRLKPSTLLSRQLALGLTSTCLWLLACGMLYTIGLVFRWVVRGFRPKEA</sequence>